<dbReference type="AlphaFoldDB" id="A0A1W6YEM2"/>
<evidence type="ECO:0000313" key="2">
    <source>
        <dbReference type="EMBL" id="ARP79517.1"/>
    </source>
</evidence>
<dbReference type="PIRSF" id="PIRSF004649">
    <property type="entry name" value="MlaC"/>
    <property type="match status" value="1"/>
</dbReference>
<keyword evidence="1" id="KW-0732">Signal</keyword>
<evidence type="ECO:0000256" key="1">
    <source>
        <dbReference type="SAM" id="SignalP"/>
    </source>
</evidence>
<keyword evidence="3" id="KW-1185">Reference proteome</keyword>
<dbReference type="Proteomes" id="UP000194151">
    <property type="component" value="Chromosome"/>
</dbReference>
<reference evidence="2 3" key="1">
    <citation type="submission" date="2017-05" db="EMBL/GenBank/DDBJ databases">
        <title>Complete and WGS of Bordetella genogroups.</title>
        <authorList>
            <person name="Spilker T."/>
            <person name="LiPuma J."/>
        </authorList>
    </citation>
    <scope>NUCLEOTIDE SEQUENCE [LARGE SCALE GENOMIC DNA]</scope>
    <source>
        <strain evidence="2 3">AU19157</strain>
    </source>
</reference>
<feature type="signal peptide" evidence="1">
    <location>
        <begin position="1"/>
        <end position="31"/>
    </location>
</feature>
<dbReference type="KEGG" id="bgv:CAL12_00870"/>
<name>A0A1W6YEM2_9BORD</name>
<dbReference type="EMBL" id="CP021108">
    <property type="protein sequence ID" value="ARP79517.1"/>
    <property type="molecule type" value="Genomic_DNA"/>
</dbReference>
<sequence>MRFYPLSLLQRLCVTGLFGLLGLALAGQAQSAPNPKDPPEKLVQEAANQTLQVLKTDGGVRNGNLGRVNEVVNQYILPYVDFEKTTRLAAGRYWRQATPQQRTALAEAFRGTLVRTYSGALTRVDNGTNIKVTGSNIDGTDAVVRSTINQSNGQSVGVDYRLEQTPGGWKIYDLNVEGIWLIQNYRNQFAQEINQNGIDGLIKALNQRNTQ</sequence>
<dbReference type="PANTHER" id="PTHR36573">
    <property type="entry name" value="INTERMEMBRANE PHOSPHOLIPID TRANSPORT SYSTEM BINDING PROTEIN MLAC"/>
    <property type="match status" value="1"/>
</dbReference>
<dbReference type="OrthoDB" id="9798905at2"/>
<dbReference type="InterPro" id="IPR008869">
    <property type="entry name" value="MlaC/ttg2D"/>
</dbReference>
<accession>A0A1W6YEM2</accession>
<dbReference type="Gene3D" id="1.10.10.640">
    <property type="entry name" value="phospholipid-binding protein"/>
    <property type="match status" value="1"/>
</dbReference>
<dbReference type="STRING" id="1416806.CAL12_00870"/>
<evidence type="ECO:0000313" key="3">
    <source>
        <dbReference type="Proteomes" id="UP000194151"/>
    </source>
</evidence>
<dbReference type="Gene3D" id="3.10.450.50">
    <property type="match status" value="1"/>
</dbReference>
<gene>
    <name evidence="2" type="ORF">CAL12_00870</name>
</gene>
<dbReference type="RefSeq" id="WP_086062750.1">
    <property type="nucleotide sequence ID" value="NZ_CP021108.1"/>
</dbReference>
<organism evidence="2 3">
    <name type="scientific">Bordetella genomosp. 8</name>
    <dbReference type="NCBI Taxonomy" id="1416806"/>
    <lineage>
        <taxon>Bacteria</taxon>
        <taxon>Pseudomonadati</taxon>
        <taxon>Pseudomonadota</taxon>
        <taxon>Betaproteobacteria</taxon>
        <taxon>Burkholderiales</taxon>
        <taxon>Alcaligenaceae</taxon>
        <taxon>Bordetella</taxon>
    </lineage>
</organism>
<protein>
    <submittedName>
        <fullName evidence="2">ABC transporter</fullName>
    </submittedName>
</protein>
<feature type="chain" id="PRO_5012054644" evidence="1">
    <location>
        <begin position="32"/>
        <end position="211"/>
    </location>
</feature>
<proteinExistence type="predicted"/>
<dbReference type="PANTHER" id="PTHR36573:SF1">
    <property type="entry name" value="INTERMEMBRANE PHOSPHOLIPID TRANSPORT SYSTEM BINDING PROTEIN MLAC"/>
    <property type="match status" value="1"/>
</dbReference>
<dbReference type="Pfam" id="PF05494">
    <property type="entry name" value="MlaC"/>
    <property type="match status" value="1"/>
</dbReference>